<keyword evidence="2" id="KW-1185">Reference proteome</keyword>
<protein>
    <submittedName>
        <fullName evidence="1">Uncharacterized protein</fullName>
    </submittedName>
</protein>
<name>A0A397U9Z2_9GLOM</name>
<organism evidence="1 2">
    <name type="scientific">Gigaspora rosea</name>
    <dbReference type="NCBI Taxonomy" id="44941"/>
    <lineage>
        <taxon>Eukaryota</taxon>
        <taxon>Fungi</taxon>
        <taxon>Fungi incertae sedis</taxon>
        <taxon>Mucoromycota</taxon>
        <taxon>Glomeromycotina</taxon>
        <taxon>Glomeromycetes</taxon>
        <taxon>Diversisporales</taxon>
        <taxon>Gigasporaceae</taxon>
        <taxon>Gigaspora</taxon>
    </lineage>
</organism>
<comment type="caution">
    <text evidence="1">The sequence shown here is derived from an EMBL/GenBank/DDBJ whole genome shotgun (WGS) entry which is preliminary data.</text>
</comment>
<evidence type="ECO:0000313" key="2">
    <source>
        <dbReference type="Proteomes" id="UP000266673"/>
    </source>
</evidence>
<evidence type="ECO:0000313" key="1">
    <source>
        <dbReference type="EMBL" id="RIB07130.1"/>
    </source>
</evidence>
<dbReference type="OrthoDB" id="2388514at2759"/>
<accession>A0A397U9Z2</accession>
<dbReference type="AlphaFoldDB" id="A0A397U9Z2"/>
<proteinExistence type="predicted"/>
<dbReference type="EMBL" id="QKWP01001710">
    <property type="protein sequence ID" value="RIB07130.1"/>
    <property type="molecule type" value="Genomic_DNA"/>
</dbReference>
<reference evidence="1 2" key="1">
    <citation type="submission" date="2018-06" db="EMBL/GenBank/DDBJ databases">
        <title>Comparative genomics reveals the genomic features of Rhizophagus irregularis, R. cerebriforme, R. diaphanum and Gigaspora rosea, and their symbiotic lifestyle signature.</title>
        <authorList>
            <person name="Morin E."/>
            <person name="San Clemente H."/>
            <person name="Chen E.C.H."/>
            <person name="De La Providencia I."/>
            <person name="Hainaut M."/>
            <person name="Kuo A."/>
            <person name="Kohler A."/>
            <person name="Murat C."/>
            <person name="Tang N."/>
            <person name="Roy S."/>
            <person name="Loubradou J."/>
            <person name="Henrissat B."/>
            <person name="Grigoriev I.V."/>
            <person name="Corradi N."/>
            <person name="Roux C."/>
            <person name="Martin F.M."/>
        </authorList>
    </citation>
    <scope>NUCLEOTIDE SEQUENCE [LARGE SCALE GENOMIC DNA]</scope>
    <source>
        <strain evidence="1 2">DAOM 194757</strain>
    </source>
</reference>
<sequence length="199" mass="23290">MNSNNNNVKKKEISKENSNYPKSKIIIYKTSKRSFKYNIIEPGFYPSKTYLAYTLKPNAYKIPNEYIVETTYEKKEKTIICSINYIDNRPHYTIKFGSNSDDFISSNYSPTAAANAYLKAYNIKKIEYKQANNPNIGSMSIPNSKMNGIHFFGLHLKQLNHFRENLNGTARIYKPFKDLTRQMQIIRNKSISNDLFFRF</sequence>
<dbReference type="Proteomes" id="UP000266673">
    <property type="component" value="Unassembled WGS sequence"/>
</dbReference>
<dbReference type="STRING" id="44941.A0A397U9Z2"/>
<gene>
    <name evidence="1" type="ORF">C2G38_2215361</name>
</gene>